<dbReference type="REBASE" id="230352">
    <property type="entry name" value="BthBATORF6155P"/>
</dbReference>
<comment type="caution">
    <text evidence="2">The sequence shown here is derived from an EMBL/GenBank/DDBJ whole genome shotgun (WGS) entry which is preliminary data.</text>
</comment>
<proteinExistence type="predicted"/>
<dbReference type="GO" id="GO:0015668">
    <property type="term" value="F:type III site-specific deoxyribonuclease activity"/>
    <property type="evidence" value="ECO:0007669"/>
    <property type="project" value="InterPro"/>
</dbReference>
<evidence type="ECO:0000313" key="3">
    <source>
        <dbReference type="Proteomes" id="UP000182798"/>
    </source>
</evidence>
<dbReference type="Pfam" id="PF19778">
    <property type="entry name" value="RE_endonuc"/>
    <property type="match status" value="1"/>
</dbReference>
<keyword evidence="2" id="KW-0378">Hydrolase</keyword>
<dbReference type="OrthoDB" id="9804145at2"/>
<keyword evidence="2" id="KW-0547">Nucleotide-binding</keyword>
<dbReference type="GO" id="GO:0003677">
    <property type="term" value="F:DNA binding"/>
    <property type="evidence" value="ECO:0007669"/>
    <property type="project" value="InterPro"/>
</dbReference>
<keyword evidence="2" id="KW-0067">ATP-binding</keyword>
<accession>A0A1J5TWW7</accession>
<protein>
    <submittedName>
        <fullName evidence="2">DEAD/DEAH box helicase</fullName>
    </submittedName>
</protein>
<dbReference type="GO" id="GO:0004386">
    <property type="term" value="F:helicase activity"/>
    <property type="evidence" value="ECO:0007669"/>
    <property type="project" value="UniProtKB-KW"/>
</dbReference>
<dbReference type="InterPro" id="IPR006935">
    <property type="entry name" value="Helicase/UvrB_N"/>
</dbReference>
<dbReference type="RefSeq" id="WP_071563616.1">
    <property type="nucleotide sequence ID" value="NZ_MIQH01000349.1"/>
</dbReference>
<dbReference type="InterPro" id="IPR045572">
    <property type="entry name" value="RE_endonuc_C"/>
</dbReference>
<feature type="domain" description="Helicase ATP-binding" evidence="1">
    <location>
        <begin position="48"/>
        <end position="236"/>
    </location>
</feature>
<organism evidence="2 3">
    <name type="scientific">Bathymodiolus thermophilus thioautotrophic gill symbiont</name>
    <dbReference type="NCBI Taxonomy" id="2360"/>
    <lineage>
        <taxon>Bacteria</taxon>
        <taxon>Pseudomonadati</taxon>
        <taxon>Pseudomonadota</taxon>
        <taxon>Gammaproteobacteria</taxon>
        <taxon>sulfur-oxidizing symbionts</taxon>
    </lineage>
</organism>
<reference evidence="3" key="1">
    <citation type="submission" date="2016-09" db="EMBL/GenBank/DDBJ databases">
        <title>Genome Sequence of Bathymodiolus thermophilus sulfur-oxidizing gill endosymbiont.</title>
        <authorList>
            <person name="Ponnudurai R."/>
            <person name="Kleiner M."/>
            <person name="Sayavedra L."/>
            <person name="Thuermer A."/>
            <person name="Felbeck H."/>
            <person name="Schlueter R."/>
            <person name="Schweder T."/>
            <person name="Markert S."/>
        </authorList>
    </citation>
    <scope>NUCLEOTIDE SEQUENCE [LARGE SCALE GENOMIC DNA]</scope>
    <source>
        <strain evidence="3">BAT/CrabSpa'14</strain>
    </source>
</reference>
<name>A0A1J5TWW7_9GAMM</name>
<dbReference type="PROSITE" id="PS51192">
    <property type="entry name" value="HELICASE_ATP_BIND_1"/>
    <property type="match status" value="1"/>
</dbReference>
<sequence>MIFEKQKYQQDCVNNILKALEGVNFKENDFSVLHDNLQQLAQQNNYTNFNIVKKNRLDVLMETGTGKTFTYLETIFELNRQFNQTKFMIVLPRTAIKLGVIQNIKLTAEYFFNKYKKHLNYINYPEDGLSTIQQNFISSNELSILITTDSAFSDGNKKKKNIRKKAETLFNFGSTWEGIASKNPIVIIDEPHLLKGKETEKGLNELENSLFIRFGATYPDAKKDEKHQLSNVVYVLDSISAFNQYLVKKIGVSTIFAHSETSGLSISNIEAKKSFDLAYNINEQLYKVKIRIQDDLGAKTKLSDYHGVSVVKINASKIFLSDGSTLEPTKGIYQLNELEIRQMIIRSIELHFEKEQILFEKNIKALALFFIPKIEDFRGNKPLVKNIFEQEYKKIRDKVYQQTSNYDYKNYLDNDYKDGELQVAEGYFSGDRGKNKETKVGNGVNIILNEKEKLLSFDTPLRFIFSVWALQEGWDNPNIFTLCKLSSTDKDTSRRQQVGRGLRIALNQSGKRLTYHYLNENQNKFFDINMLDIVVSGQEQDFIHQIQNEIIGGSFTIVGDTITLDVLKQKKLSDLEATAIYMGLVKHHIISQTGEILSPILDFLTTHRSDFPLIDDNRFNDIQKMFSANHTSNILDKNKGVKKVKVRVNQFKKFKELWEVVNKKSKIVYQDICEQSLISLIVKAFNEEPIDVEKIKIIKEIYNTKQNRIECVSEFTTAGEGYFNQQTLHEFITKFAKDENLPLTFVLSLFAKLNIQQFYNNPKKAKILLKTLIKENIHSNILQSVHYEFNQTSIYANELQDKNGQLIQEIAHTKLGKFLSNEIPKDEFLFDKVVYDSDIEKNSILNDPTIINNQTITVFAKLPKISIPTPYKSYSPDFAYLIEKQDGKQLFLVVETKGYKYHSDIADEEQQKIEYAKVFFNALQQEMPEIEIKYRTRINAQSLAEILQEAI</sequence>
<dbReference type="AlphaFoldDB" id="A0A1J5TWW7"/>
<evidence type="ECO:0000259" key="1">
    <source>
        <dbReference type="PROSITE" id="PS51192"/>
    </source>
</evidence>
<dbReference type="InterPro" id="IPR014001">
    <property type="entry name" value="Helicase_ATP-bd"/>
</dbReference>
<dbReference type="SUPFAM" id="SSF52540">
    <property type="entry name" value="P-loop containing nucleoside triphosphate hydrolases"/>
    <property type="match status" value="2"/>
</dbReference>
<dbReference type="InterPro" id="IPR027417">
    <property type="entry name" value="P-loop_NTPase"/>
</dbReference>
<dbReference type="GO" id="GO:0005524">
    <property type="term" value="F:ATP binding"/>
    <property type="evidence" value="ECO:0007669"/>
    <property type="project" value="InterPro"/>
</dbReference>
<dbReference type="Pfam" id="PF04851">
    <property type="entry name" value="ResIII"/>
    <property type="match status" value="1"/>
</dbReference>
<gene>
    <name evidence="2" type="ORF">BGC33_06155</name>
</gene>
<keyword evidence="2" id="KW-0347">Helicase</keyword>
<dbReference type="Proteomes" id="UP000182798">
    <property type="component" value="Unassembled WGS sequence"/>
</dbReference>
<evidence type="ECO:0000313" key="2">
    <source>
        <dbReference type="EMBL" id="OIR25328.1"/>
    </source>
</evidence>
<dbReference type="EMBL" id="MIQH01000349">
    <property type="protein sequence ID" value="OIR25328.1"/>
    <property type="molecule type" value="Genomic_DNA"/>
</dbReference>
<dbReference type="Gene3D" id="3.40.50.300">
    <property type="entry name" value="P-loop containing nucleotide triphosphate hydrolases"/>
    <property type="match status" value="2"/>
</dbReference>